<dbReference type="InterPro" id="IPR035969">
    <property type="entry name" value="Rab-GAP_TBC_sf"/>
</dbReference>
<dbReference type="GO" id="GO:0005886">
    <property type="term" value="C:plasma membrane"/>
    <property type="evidence" value="ECO:0007669"/>
    <property type="project" value="UniProtKB-ARBA"/>
</dbReference>
<evidence type="ECO:0000256" key="2">
    <source>
        <dbReference type="SAM" id="MobiDB-lite"/>
    </source>
</evidence>
<dbReference type="PANTHER" id="PTHR47219">
    <property type="entry name" value="RAB GTPASE-ACTIVATING PROTEIN 1-LIKE"/>
    <property type="match status" value="1"/>
</dbReference>
<dbReference type="AlphaFoldDB" id="A0AAV6VG13"/>
<proteinExistence type="predicted"/>
<dbReference type="SUPFAM" id="SSF47923">
    <property type="entry name" value="Ypt/Rab-GAP domain of gyp1p"/>
    <property type="match status" value="2"/>
</dbReference>
<dbReference type="EMBL" id="JAFNEN010000096">
    <property type="protein sequence ID" value="KAG8194949.1"/>
    <property type="molecule type" value="Genomic_DNA"/>
</dbReference>
<dbReference type="PROSITE" id="PS50086">
    <property type="entry name" value="TBC_RABGAP"/>
    <property type="match status" value="1"/>
</dbReference>
<evidence type="ECO:0000259" key="3">
    <source>
        <dbReference type="PROSITE" id="PS50086"/>
    </source>
</evidence>
<feature type="compositionally biased region" description="Polar residues" evidence="2">
    <location>
        <begin position="1"/>
        <end position="20"/>
    </location>
</feature>
<dbReference type="GO" id="GO:0031267">
    <property type="term" value="F:small GTPase binding"/>
    <property type="evidence" value="ECO:0007669"/>
    <property type="project" value="TreeGrafter"/>
</dbReference>
<dbReference type="Pfam" id="PF00566">
    <property type="entry name" value="RabGAP-TBC"/>
    <property type="match status" value="2"/>
</dbReference>
<dbReference type="Gene3D" id="1.10.8.270">
    <property type="entry name" value="putative rabgap domain of human tbc1 domain family member 14 like domains"/>
    <property type="match status" value="1"/>
</dbReference>
<evidence type="ECO:0000313" key="4">
    <source>
        <dbReference type="EMBL" id="KAG8194949.1"/>
    </source>
</evidence>
<dbReference type="Proteomes" id="UP000827092">
    <property type="component" value="Unassembled WGS sequence"/>
</dbReference>
<dbReference type="GO" id="GO:0005096">
    <property type="term" value="F:GTPase activator activity"/>
    <property type="evidence" value="ECO:0007669"/>
    <property type="project" value="UniProtKB-KW"/>
</dbReference>
<evidence type="ECO:0000256" key="1">
    <source>
        <dbReference type="ARBA" id="ARBA00022468"/>
    </source>
</evidence>
<accession>A0AAV6VG13</accession>
<keyword evidence="1" id="KW-0343">GTPase activation</keyword>
<dbReference type="PANTHER" id="PTHR47219:SF4">
    <property type="entry name" value="TBC1 DOMAIN FAMILY MEMBER 10A"/>
    <property type="match status" value="1"/>
</dbReference>
<evidence type="ECO:0000313" key="5">
    <source>
        <dbReference type="Proteomes" id="UP000827092"/>
    </source>
</evidence>
<reference evidence="4 5" key="1">
    <citation type="journal article" date="2022" name="Nat. Ecol. Evol.">
        <title>A masculinizing supergene underlies an exaggerated male reproductive morph in a spider.</title>
        <authorList>
            <person name="Hendrickx F."/>
            <person name="De Corte Z."/>
            <person name="Sonet G."/>
            <person name="Van Belleghem S.M."/>
            <person name="Kostlbacher S."/>
            <person name="Vangestel C."/>
        </authorList>
    </citation>
    <scope>NUCLEOTIDE SEQUENCE [LARGE SCALE GENOMIC DNA]</scope>
    <source>
        <strain evidence="4">W744_W776</strain>
    </source>
</reference>
<dbReference type="SMART" id="SM00164">
    <property type="entry name" value="TBC"/>
    <property type="match status" value="1"/>
</dbReference>
<dbReference type="FunFam" id="1.10.472.80:FF:000008">
    <property type="entry name" value="TBC1 domain family member 10A"/>
    <property type="match status" value="1"/>
</dbReference>
<dbReference type="InterPro" id="IPR000195">
    <property type="entry name" value="Rab-GAP-TBC_dom"/>
</dbReference>
<dbReference type="Gene3D" id="1.10.10.750">
    <property type="entry name" value="Ypt/Rab-GAP domain of gyp1p, domain 1"/>
    <property type="match status" value="1"/>
</dbReference>
<keyword evidence="5" id="KW-1185">Reference proteome</keyword>
<dbReference type="InterPro" id="IPR050302">
    <property type="entry name" value="Rab_GAP_TBC_domain"/>
</dbReference>
<dbReference type="Gene3D" id="1.10.472.80">
    <property type="entry name" value="Ypt/Rab-GAP domain of gyp1p, domain 3"/>
    <property type="match status" value="2"/>
</dbReference>
<dbReference type="FunFam" id="1.10.8.270:FF:000007">
    <property type="entry name" value="TBC1 domain family member 10A"/>
    <property type="match status" value="1"/>
</dbReference>
<protein>
    <recommendedName>
        <fullName evidence="3">Rab-GAP TBC domain-containing protein</fullName>
    </recommendedName>
</protein>
<comment type="caution">
    <text evidence="4">The sequence shown here is derived from an EMBL/GenBank/DDBJ whole genome shotgun (WGS) entry which is preliminary data.</text>
</comment>
<sequence>MASSSNVSVDESFANTTNGSIVPEQNGYDNSEGAVDRFGFIGSKTPNLSSALPVEILRHRELKWLEMLENWDLFMTKKYKKVRERCRKGIPPALRARSWQYLCGAKFYMDNYRHKFTELDGAAGDPRCVDDIKKDLHRQFPSHEIFVHSQGHGQADLFRILKAYSLFNPTVGYCQAQAPIAAALLMHMPAEQAFWCLVAICEKYLPGYYSPGLEAIQVDGDILFGLLKKASPTIYKHLKKQRVEPILYMTEWFMCAFSRTLPWSTVLSLGMFLRKSKGRTYSYMTEWFMCAFSRTLPWSTVLRVWDMFLCEGVKVLFKVAIVILKSVFAKTETLKNCPSMYETLETIRHIPEEYLQEDYLVQQILKLNINEHDMEKEHQRQVAKRRTIREQQTMQEQVNGKSKKTN</sequence>
<feature type="domain" description="Rab-GAP TBC" evidence="3">
    <location>
        <begin position="89"/>
        <end position="312"/>
    </location>
</feature>
<gene>
    <name evidence="4" type="ORF">JTE90_021410</name>
</gene>
<name>A0AAV6VG13_9ARAC</name>
<organism evidence="4 5">
    <name type="scientific">Oedothorax gibbosus</name>
    <dbReference type="NCBI Taxonomy" id="931172"/>
    <lineage>
        <taxon>Eukaryota</taxon>
        <taxon>Metazoa</taxon>
        <taxon>Ecdysozoa</taxon>
        <taxon>Arthropoda</taxon>
        <taxon>Chelicerata</taxon>
        <taxon>Arachnida</taxon>
        <taxon>Araneae</taxon>
        <taxon>Araneomorphae</taxon>
        <taxon>Entelegynae</taxon>
        <taxon>Araneoidea</taxon>
        <taxon>Linyphiidae</taxon>
        <taxon>Erigoninae</taxon>
        <taxon>Oedothorax</taxon>
    </lineage>
</organism>
<dbReference type="FunFam" id="1.10.10.750:FF:000001">
    <property type="entry name" value="TBC1 domain family member 10A"/>
    <property type="match status" value="1"/>
</dbReference>
<feature type="region of interest" description="Disordered" evidence="2">
    <location>
        <begin position="1"/>
        <end position="29"/>
    </location>
</feature>